<keyword evidence="5 9" id="KW-1133">Transmembrane helix</keyword>
<evidence type="ECO:0000256" key="5">
    <source>
        <dbReference type="ARBA" id="ARBA00022989"/>
    </source>
</evidence>
<feature type="transmembrane region" description="Helical" evidence="10">
    <location>
        <begin position="6"/>
        <end position="30"/>
    </location>
</feature>
<dbReference type="Gene3D" id="3.30.465.10">
    <property type="match status" value="1"/>
</dbReference>
<protein>
    <submittedName>
        <fullName evidence="13">CBS domain protein</fullName>
    </submittedName>
</protein>
<comment type="subcellular location">
    <subcellularLocation>
        <location evidence="1">Membrane</location>
        <topology evidence="1">Multi-pass membrane protein</topology>
    </subcellularLocation>
</comment>
<dbReference type="InterPro" id="IPR044751">
    <property type="entry name" value="Ion_transp-like_CBS"/>
</dbReference>
<evidence type="ECO:0000256" key="6">
    <source>
        <dbReference type="ARBA" id="ARBA00023122"/>
    </source>
</evidence>
<feature type="transmembrane region" description="Helical" evidence="10">
    <location>
        <begin position="61"/>
        <end position="80"/>
    </location>
</feature>
<dbReference type="EMBL" id="CAYU010000017">
    <property type="protein sequence ID" value="CCY75741.1"/>
    <property type="molecule type" value="Genomic_DNA"/>
</dbReference>
<evidence type="ECO:0000259" key="11">
    <source>
        <dbReference type="PROSITE" id="PS51371"/>
    </source>
</evidence>
<sequence length="432" mass="48493">MDPSVAIQFIVLIVLLLLSAFFSSAETSLVTVNQIRMRSLADEGNKKAARVLKITSNSSKMLSAILIGNNIVNIFASSLATTITLQLWGNRFVSLTTGILTLLVLIFGEITPKTIATSHAEKIAMTYSGVISLLIKVLTPVIFIINKLANGFLFILGLDPGKKAASITEDELRTIVDVSHEEGVIEKEERQMIKNVFDFGDSQAKDVMIPRIDMTCVSIDSRYDEIISVFRNDKYTRLPVYEDSVDNVIGIINVKDLLLCDDKASFNVRDILRKPYYTYEFKKTSELMEELKKTSNNFTIVIDEYGSTVGMITLEDLLEEIVGEIRDEYDGDEVDDIIKVNDTEYIFSGTARLNDIEEYIELPDIETDHESDYDSISGFIIDSLKRLPVLGDEVTIGNLKFVVEGCTKNRITKVHAYILDTKKEPDEENTEE</sequence>
<dbReference type="InterPro" id="IPR002550">
    <property type="entry name" value="CNNM"/>
</dbReference>
<accession>R5LRK5</accession>
<dbReference type="InterPro" id="IPR046342">
    <property type="entry name" value="CBS_dom_sf"/>
</dbReference>
<evidence type="ECO:0000256" key="2">
    <source>
        <dbReference type="ARBA" id="ARBA00006337"/>
    </source>
</evidence>
<feature type="transmembrane region" description="Helical" evidence="10">
    <location>
        <begin position="92"/>
        <end position="111"/>
    </location>
</feature>
<evidence type="ECO:0000256" key="7">
    <source>
        <dbReference type="ARBA" id="ARBA00023136"/>
    </source>
</evidence>
<feature type="domain" description="CBS" evidence="11">
    <location>
        <begin position="208"/>
        <end position="271"/>
    </location>
</feature>
<keyword evidence="7 9" id="KW-0472">Membrane</keyword>
<organism evidence="13 14">
    <name type="scientific">Eshraghiella crossota CAG:259</name>
    <dbReference type="NCBI Taxonomy" id="1263062"/>
    <lineage>
        <taxon>Bacteria</taxon>
        <taxon>Bacillati</taxon>
        <taxon>Bacillota</taxon>
        <taxon>Clostridia</taxon>
        <taxon>Lachnospirales</taxon>
        <taxon>Lachnospiraceae</taxon>
        <taxon>Eshraghiella</taxon>
    </lineage>
</organism>
<evidence type="ECO:0000256" key="8">
    <source>
        <dbReference type="PROSITE-ProRule" id="PRU00703"/>
    </source>
</evidence>
<dbReference type="GO" id="GO:0005886">
    <property type="term" value="C:plasma membrane"/>
    <property type="evidence" value="ECO:0007669"/>
    <property type="project" value="TreeGrafter"/>
</dbReference>
<dbReference type="Pfam" id="PF00571">
    <property type="entry name" value="CBS"/>
    <property type="match status" value="2"/>
</dbReference>
<evidence type="ECO:0000313" key="14">
    <source>
        <dbReference type="Proteomes" id="UP000018300"/>
    </source>
</evidence>
<feature type="transmembrane region" description="Helical" evidence="10">
    <location>
        <begin position="123"/>
        <end position="145"/>
    </location>
</feature>
<evidence type="ECO:0000256" key="10">
    <source>
        <dbReference type="SAM" id="Phobius"/>
    </source>
</evidence>
<keyword evidence="4" id="KW-0677">Repeat</keyword>
<dbReference type="SUPFAM" id="SSF54631">
    <property type="entry name" value="CBS-domain pair"/>
    <property type="match status" value="1"/>
</dbReference>
<dbReference type="Proteomes" id="UP000018300">
    <property type="component" value="Unassembled WGS sequence"/>
</dbReference>
<dbReference type="PROSITE" id="PS51371">
    <property type="entry name" value="CBS"/>
    <property type="match status" value="1"/>
</dbReference>
<evidence type="ECO:0000259" key="12">
    <source>
        <dbReference type="PROSITE" id="PS51846"/>
    </source>
</evidence>
<proteinExistence type="inferred from homology"/>
<dbReference type="InterPro" id="IPR016169">
    <property type="entry name" value="FAD-bd_PCMH_sub2"/>
</dbReference>
<comment type="caution">
    <text evidence="13">The sequence shown here is derived from an EMBL/GenBank/DDBJ whole genome shotgun (WGS) entry which is preliminary data.</text>
</comment>
<evidence type="ECO:0000256" key="3">
    <source>
        <dbReference type="ARBA" id="ARBA00022692"/>
    </source>
</evidence>
<dbReference type="SUPFAM" id="SSF56176">
    <property type="entry name" value="FAD-binding/transporter-associated domain-like"/>
    <property type="match status" value="1"/>
</dbReference>
<evidence type="ECO:0000313" key="13">
    <source>
        <dbReference type="EMBL" id="CCY75741.1"/>
    </source>
</evidence>
<evidence type="ECO:0000256" key="9">
    <source>
        <dbReference type="PROSITE-ProRule" id="PRU01193"/>
    </source>
</evidence>
<dbReference type="PANTHER" id="PTHR22777:SF17">
    <property type="entry name" value="UPF0053 PROTEIN SLL0260"/>
    <property type="match status" value="1"/>
</dbReference>
<name>R5LRK5_9FIRM</name>
<reference evidence="13" key="1">
    <citation type="submission" date="2012-11" db="EMBL/GenBank/DDBJ databases">
        <title>Dependencies among metagenomic species, viruses, plasmids and units of genetic variation.</title>
        <authorList>
            <person name="Nielsen H.B."/>
            <person name="Almeida M."/>
            <person name="Juncker A.S."/>
            <person name="Rasmussen S."/>
            <person name="Li J."/>
            <person name="Sunagawa S."/>
            <person name="Plichta D."/>
            <person name="Gautier L."/>
            <person name="Le Chatelier E."/>
            <person name="Peletier E."/>
            <person name="Bonde I."/>
            <person name="Nielsen T."/>
            <person name="Manichanh C."/>
            <person name="Arumugam M."/>
            <person name="Batto J."/>
            <person name="Santos M.B.Q.D."/>
            <person name="Blom N."/>
            <person name="Borruel N."/>
            <person name="Burgdorf K.S."/>
            <person name="Boumezbeur F."/>
            <person name="Casellas F."/>
            <person name="Dore J."/>
            <person name="Guarner F."/>
            <person name="Hansen T."/>
            <person name="Hildebrand F."/>
            <person name="Kaas R.S."/>
            <person name="Kennedy S."/>
            <person name="Kristiansen K."/>
            <person name="Kultima J.R."/>
            <person name="Leonard P."/>
            <person name="Levenez F."/>
            <person name="Lund O."/>
            <person name="Moumen B."/>
            <person name="Le Paslier D."/>
            <person name="Pons N."/>
            <person name="Pedersen O."/>
            <person name="Prifti E."/>
            <person name="Qin J."/>
            <person name="Raes J."/>
            <person name="Tap J."/>
            <person name="Tims S."/>
            <person name="Ussery D.W."/>
            <person name="Yamada T."/>
            <person name="MetaHit consortium"/>
            <person name="Renault P."/>
            <person name="Sicheritz-Ponten T."/>
            <person name="Bork P."/>
            <person name="Wang J."/>
            <person name="Brunak S."/>
            <person name="Ehrlich S.D."/>
        </authorList>
    </citation>
    <scope>NUCLEOTIDE SEQUENCE [LARGE SCALE GENOMIC DNA]</scope>
</reference>
<feature type="domain" description="CNNM transmembrane" evidence="12">
    <location>
        <begin position="1"/>
        <end position="189"/>
    </location>
</feature>
<dbReference type="InterPro" id="IPR036318">
    <property type="entry name" value="FAD-bd_PCMH-like_sf"/>
</dbReference>
<comment type="similarity">
    <text evidence="2">Belongs to the UPF0053 family.</text>
</comment>
<dbReference type="Pfam" id="PF01595">
    <property type="entry name" value="CNNM"/>
    <property type="match status" value="1"/>
</dbReference>
<dbReference type="Gene3D" id="3.10.580.10">
    <property type="entry name" value="CBS-domain"/>
    <property type="match status" value="1"/>
</dbReference>
<gene>
    <name evidence="13" type="ORF">BN569_01684</name>
</gene>
<keyword evidence="3 9" id="KW-0812">Transmembrane</keyword>
<dbReference type="AlphaFoldDB" id="R5LRK5"/>
<dbReference type="PANTHER" id="PTHR22777">
    <property type="entry name" value="HEMOLYSIN-RELATED"/>
    <property type="match status" value="1"/>
</dbReference>
<dbReference type="Pfam" id="PF03471">
    <property type="entry name" value="CorC_HlyC"/>
    <property type="match status" value="1"/>
</dbReference>
<keyword evidence="6 8" id="KW-0129">CBS domain</keyword>
<dbReference type="SMART" id="SM01091">
    <property type="entry name" value="CorC_HlyC"/>
    <property type="match status" value="1"/>
</dbReference>
<evidence type="ECO:0000256" key="4">
    <source>
        <dbReference type="ARBA" id="ARBA00022737"/>
    </source>
</evidence>
<evidence type="ECO:0000256" key="1">
    <source>
        <dbReference type="ARBA" id="ARBA00004141"/>
    </source>
</evidence>
<dbReference type="CDD" id="cd04590">
    <property type="entry name" value="CBS_pair_CorC_HlyC_assoc"/>
    <property type="match status" value="1"/>
</dbReference>
<dbReference type="GO" id="GO:0050660">
    <property type="term" value="F:flavin adenine dinucleotide binding"/>
    <property type="evidence" value="ECO:0007669"/>
    <property type="project" value="InterPro"/>
</dbReference>
<dbReference type="PROSITE" id="PS51846">
    <property type="entry name" value="CNNM"/>
    <property type="match status" value="1"/>
</dbReference>
<dbReference type="FunFam" id="3.10.580.10:FF:000002">
    <property type="entry name" value="Magnesium/cobalt efflux protein CorC"/>
    <property type="match status" value="1"/>
</dbReference>
<dbReference type="InterPro" id="IPR005170">
    <property type="entry name" value="Transptr-assoc_dom"/>
</dbReference>
<dbReference type="InterPro" id="IPR000644">
    <property type="entry name" value="CBS_dom"/>
</dbReference>
<dbReference type="SMART" id="SM00116">
    <property type="entry name" value="CBS"/>
    <property type="match status" value="2"/>
</dbReference>